<protein>
    <submittedName>
        <fullName evidence="3">Uncharacterized protein LOC107268942</fullName>
    </submittedName>
</protein>
<dbReference type="KEGG" id="ccin:107268942"/>
<dbReference type="RefSeq" id="XP_015597725.1">
    <property type="nucleotide sequence ID" value="XM_015742239.2"/>
</dbReference>
<keyword evidence="1" id="KW-1133">Transmembrane helix</keyword>
<name>A0AAJ7FLI6_CEPCN</name>
<sequence>MRIRQFHPCNFKIVIAINKKEVCYRYPTYYETRFIFNSIFKFVYKYFAPLGATLFFKICMVLTSILLVRYGCTSCFYLNLHSTNMEDLHYNYSGDNSTQINKFSSLCTLCKCSLDSIGSARTLQFTYEEELSSNDMDKSYQIENVTPLVQLKSEEDKSSLALSFNSSLDIKTIEDSFPEKDHRMVSVHKSSQDMEIRVDDVQGESKKGLLNVAQNFLESNFLDRNSKENDKEWCSIQNPQIVQNVVTGIFDENKNARMKEEDHLKMGEESNAPEMGTAGFRNNEFEHAFESQFPREEELDRIECEALNIKKPAWLENPAVPPDCKTLRRRILQRREVIFAMAQELLNLSCHVENIRQTMLSNDLNVASTASAPCHSRATITRKRPKEIPFYNSNMQNSVFIHKKIKPDKEDFFKP</sequence>
<keyword evidence="1" id="KW-0812">Transmembrane</keyword>
<gene>
    <name evidence="3" type="primary">LOC107268942</name>
</gene>
<evidence type="ECO:0000256" key="1">
    <source>
        <dbReference type="SAM" id="Phobius"/>
    </source>
</evidence>
<proteinExistence type="predicted"/>
<accession>A0AAJ7FLI6</accession>
<dbReference type="Proteomes" id="UP000694920">
    <property type="component" value="Unplaced"/>
</dbReference>
<organism evidence="2 3">
    <name type="scientific">Cephus cinctus</name>
    <name type="common">Wheat stem sawfly</name>
    <dbReference type="NCBI Taxonomy" id="211228"/>
    <lineage>
        <taxon>Eukaryota</taxon>
        <taxon>Metazoa</taxon>
        <taxon>Ecdysozoa</taxon>
        <taxon>Arthropoda</taxon>
        <taxon>Hexapoda</taxon>
        <taxon>Insecta</taxon>
        <taxon>Pterygota</taxon>
        <taxon>Neoptera</taxon>
        <taxon>Endopterygota</taxon>
        <taxon>Hymenoptera</taxon>
        <taxon>Cephoidea</taxon>
        <taxon>Cephidae</taxon>
        <taxon>Cephus</taxon>
    </lineage>
</organism>
<keyword evidence="1" id="KW-0472">Membrane</keyword>
<evidence type="ECO:0000313" key="3">
    <source>
        <dbReference type="RefSeq" id="XP_015597725.1"/>
    </source>
</evidence>
<reference evidence="3" key="1">
    <citation type="submission" date="2025-08" db="UniProtKB">
        <authorList>
            <consortium name="RefSeq"/>
        </authorList>
    </citation>
    <scope>IDENTIFICATION</scope>
</reference>
<dbReference type="GeneID" id="107268942"/>
<dbReference type="AlphaFoldDB" id="A0AAJ7FLI6"/>
<keyword evidence="2" id="KW-1185">Reference proteome</keyword>
<feature type="transmembrane region" description="Helical" evidence="1">
    <location>
        <begin position="46"/>
        <end position="68"/>
    </location>
</feature>
<evidence type="ECO:0000313" key="2">
    <source>
        <dbReference type="Proteomes" id="UP000694920"/>
    </source>
</evidence>